<organism evidence="6 7">
    <name type="scientific">Stylosanthes scabra</name>
    <dbReference type="NCBI Taxonomy" id="79078"/>
    <lineage>
        <taxon>Eukaryota</taxon>
        <taxon>Viridiplantae</taxon>
        <taxon>Streptophyta</taxon>
        <taxon>Embryophyta</taxon>
        <taxon>Tracheophyta</taxon>
        <taxon>Spermatophyta</taxon>
        <taxon>Magnoliopsida</taxon>
        <taxon>eudicotyledons</taxon>
        <taxon>Gunneridae</taxon>
        <taxon>Pentapetalae</taxon>
        <taxon>rosids</taxon>
        <taxon>fabids</taxon>
        <taxon>Fabales</taxon>
        <taxon>Fabaceae</taxon>
        <taxon>Papilionoideae</taxon>
        <taxon>50 kb inversion clade</taxon>
        <taxon>dalbergioids sensu lato</taxon>
        <taxon>Dalbergieae</taxon>
        <taxon>Pterocarpus clade</taxon>
        <taxon>Stylosanthes</taxon>
    </lineage>
</organism>
<evidence type="ECO:0000256" key="1">
    <source>
        <dbReference type="ARBA" id="ARBA00011982"/>
    </source>
</evidence>
<accession>A0ABU6UDS4</accession>
<dbReference type="PANTHER" id="PTHR32009:SF39">
    <property type="entry name" value="TIR DOMAIN-CONTAINING PROTEIN"/>
    <property type="match status" value="1"/>
</dbReference>
<dbReference type="Proteomes" id="UP001341840">
    <property type="component" value="Unassembled WGS sequence"/>
</dbReference>
<reference evidence="6 7" key="1">
    <citation type="journal article" date="2023" name="Plants (Basel)">
        <title>Bridging the Gap: Combining Genomics and Transcriptomics Approaches to Understand Stylosanthes scabra, an Orphan Legume from the Brazilian Caatinga.</title>
        <authorList>
            <person name="Ferreira-Neto J.R.C."/>
            <person name="da Silva M.D."/>
            <person name="Binneck E."/>
            <person name="de Melo N.F."/>
            <person name="da Silva R.H."/>
            <person name="de Melo A.L.T.M."/>
            <person name="Pandolfi V."/>
            <person name="Bustamante F.O."/>
            <person name="Brasileiro-Vidal A.C."/>
            <person name="Benko-Iseppon A.M."/>
        </authorList>
    </citation>
    <scope>NUCLEOTIDE SEQUENCE [LARGE SCALE GENOMIC DNA]</scope>
    <source>
        <tissue evidence="6">Leaves</tissue>
    </source>
</reference>
<dbReference type="Gene3D" id="3.80.10.10">
    <property type="entry name" value="Ribonuclease Inhibitor"/>
    <property type="match status" value="1"/>
</dbReference>
<evidence type="ECO:0000256" key="4">
    <source>
        <dbReference type="ARBA" id="ARBA00047304"/>
    </source>
</evidence>
<gene>
    <name evidence="6" type="ORF">PIB30_042196</name>
</gene>
<dbReference type="EC" id="3.2.2.6" evidence="1"/>
<evidence type="ECO:0000259" key="5">
    <source>
        <dbReference type="PROSITE" id="PS50104"/>
    </source>
</evidence>
<dbReference type="InterPro" id="IPR000157">
    <property type="entry name" value="TIR_dom"/>
</dbReference>
<evidence type="ECO:0000313" key="7">
    <source>
        <dbReference type="Proteomes" id="UP001341840"/>
    </source>
</evidence>
<feature type="domain" description="TIR" evidence="5">
    <location>
        <begin position="57"/>
        <end position="188"/>
    </location>
</feature>
<proteinExistence type="predicted"/>
<evidence type="ECO:0000256" key="2">
    <source>
        <dbReference type="ARBA" id="ARBA00022801"/>
    </source>
</evidence>
<sequence length="188" mass="21077">MKAPDLSGAPNLEKMILGGGTKLKHIHLSIGDLTKLIQLDLSDCTSLKGLPITLFGISSLQYGNLTRGDVHNGFADHLFAAFHRNGTIAFRDDKSLKQGQHIYTELMETIESSKVLIVIFSNNYATSSWCLQELAKMLECRTKVAAPNLLPICYDVSPFEVRRQKGVYEMAFAKHEERLKHDLEMVQQ</sequence>
<dbReference type="PANTHER" id="PTHR32009">
    <property type="entry name" value="TMV RESISTANCE PROTEIN N-LIKE"/>
    <property type="match status" value="1"/>
</dbReference>
<dbReference type="InterPro" id="IPR032675">
    <property type="entry name" value="LRR_dom_sf"/>
</dbReference>
<keyword evidence="2" id="KW-0378">Hydrolase</keyword>
<dbReference type="EMBL" id="JASCZI010121067">
    <property type="protein sequence ID" value="MED6159421.1"/>
    <property type="molecule type" value="Genomic_DNA"/>
</dbReference>
<keyword evidence="7" id="KW-1185">Reference proteome</keyword>
<evidence type="ECO:0000313" key="6">
    <source>
        <dbReference type="EMBL" id="MED6159421.1"/>
    </source>
</evidence>
<name>A0ABU6UDS4_9FABA</name>
<dbReference type="Pfam" id="PF01582">
    <property type="entry name" value="TIR"/>
    <property type="match status" value="1"/>
</dbReference>
<dbReference type="SUPFAM" id="SSF52058">
    <property type="entry name" value="L domain-like"/>
    <property type="match status" value="1"/>
</dbReference>
<comment type="catalytic activity">
    <reaction evidence="4">
        <text>NAD(+) + H2O = ADP-D-ribose + nicotinamide + H(+)</text>
        <dbReference type="Rhea" id="RHEA:16301"/>
        <dbReference type="ChEBI" id="CHEBI:15377"/>
        <dbReference type="ChEBI" id="CHEBI:15378"/>
        <dbReference type="ChEBI" id="CHEBI:17154"/>
        <dbReference type="ChEBI" id="CHEBI:57540"/>
        <dbReference type="ChEBI" id="CHEBI:57967"/>
        <dbReference type="EC" id="3.2.2.6"/>
    </reaction>
    <physiologicalReaction direction="left-to-right" evidence="4">
        <dbReference type="Rhea" id="RHEA:16302"/>
    </physiologicalReaction>
</comment>
<evidence type="ECO:0000256" key="3">
    <source>
        <dbReference type="ARBA" id="ARBA00023027"/>
    </source>
</evidence>
<dbReference type="Gene3D" id="3.40.50.10140">
    <property type="entry name" value="Toll/interleukin-1 receptor homology (TIR) domain"/>
    <property type="match status" value="1"/>
</dbReference>
<comment type="caution">
    <text evidence="6">The sequence shown here is derived from an EMBL/GenBank/DDBJ whole genome shotgun (WGS) entry which is preliminary data.</text>
</comment>
<dbReference type="PROSITE" id="PS50104">
    <property type="entry name" value="TIR"/>
    <property type="match status" value="1"/>
</dbReference>
<dbReference type="SUPFAM" id="SSF52200">
    <property type="entry name" value="Toll/Interleukin receptor TIR domain"/>
    <property type="match status" value="1"/>
</dbReference>
<keyword evidence="3" id="KW-0520">NAD</keyword>
<dbReference type="SMART" id="SM00255">
    <property type="entry name" value="TIR"/>
    <property type="match status" value="1"/>
</dbReference>
<protein>
    <recommendedName>
        <fullName evidence="1">ADP-ribosyl cyclase/cyclic ADP-ribose hydrolase</fullName>
        <ecNumber evidence="1">3.2.2.6</ecNumber>
    </recommendedName>
</protein>
<dbReference type="InterPro" id="IPR035897">
    <property type="entry name" value="Toll_tir_struct_dom_sf"/>
</dbReference>